<dbReference type="Pfam" id="PF08395">
    <property type="entry name" value="7tm_7"/>
    <property type="match status" value="1"/>
</dbReference>
<dbReference type="AlphaFoldDB" id="A0A9P0D9I5"/>
<evidence type="ECO:0000256" key="8">
    <source>
        <dbReference type="SAM" id="Phobius"/>
    </source>
</evidence>
<evidence type="ECO:0000256" key="6">
    <source>
        <dbReference type="ARBA" id="ARBA00023170"/>
    </source>
</evidence>
<keyword evidence="3 8" id="KW-0812">Transmembrane</keyword>
<keyword evidence="4 8" id="KW-1133">Transmembrane helix</keyword>
<feature type="transmembrane region" description="Helical" evidence="8">
    <location>
        <begin position="123"/>
        <end position="144"/>
    </location>
</feature>
<proteinExistence type="predicted"/>
<dbReference type="PANTHER" id="PTHR21143:SF133">
    <property type="entry name" value="GUSTATORY AND PHEROMONE RECEPTOR 32A-RELATED"/>
    <property type="match status" value="1"/>
</dbReference>
<keyword evidence="5 8" id="KW-0472">Membrane</keyword>
<evidence type="ECO:0000256" key="7">
    <source>
        <dbReference type="ARBA" id="ARBA00023224"/>
    </source>
</evidence>
<evidence type="ECO:0000256" key="3">
    <source>
        <dbReference type="ARBA" id="ARBA00022692"/>
    </source>
</evidence>
<dbReference type="GO" id="GO:0030424">
    <property type="term" value="C:axon"/>
    <property type="evidence" value="ECO:0007669"/>
    <property type="project" value="TreeGrafter"/>
</dbReference>
<evidence type="ECO:0000256" key="5">
    <source>
        <dbReference type="ARBA" id="ARBA00023136"/>
    </source>
</evidence>
<evidence type="ECO:0000256" key="4">
    <source>
        <dbReference type="ARBA" id="ARBA00022989"/>
    </source>
</evidence>
<dbReference type="OrthoDB" id="6769401at2759"/>
<dbReference type="Proteomes" id="UP001153636">
    <property type="component" value="Chromosome 8"/>
</dbReference>
<keyword evidence="7" id="KW-0807">Transducer</keyword>
<dbReference type="GO" id="GO:0005886">
    <property type="term" value="C:plasma membrane"/>
    <property type="evidence" value="ECO:0007669"/>
    <property type="project" value="UniProtKB-SubCell"/>
</dbReference>
<protein>
    <submittedName>
        <fullName evidence="9">Uncharacterized protein</fullName>
    </submittedName>
</protein>
<sequence length="167" mass="19591">MDIHYRLVKIQRSIVKTFSVQITAVIASIFISSIFYPFFIYYEFRINKRYDACGLWLSWIIMFSFESFYVALLCHRTSKSLKNTGKIIHRILDLSSNISVRSEEIWKKLLIFSRQVKLARVKFSAMGFFEINASILFLGLSGSYTHLILMVQYEEGIQLLCFNKTII</sequence>
<dbReference type="GO" id="GO:0008049">
    <property type="term" value="P:male courtship behavior"/>
    <property type="evidence" value="ECO:0007669"/>
    <property type="project" value="TreeGrafter"/>
</dbReference>
<organism evidence="9 10">
    <name type="scientific">Psylliodes chrysocephalus</name>
    <dbReference type="NCBI Taxonomy" id="3402493"/>
    <lineage>
        <taxon>Eukaryota</taxon>
        <taxon>Metazoa</taxon>
        <taxon>Ecdysozoa</taxon>
        <taxon>Arthropoda</taxon>
        <taxon>Hexapoda</taxon>
        <taxon>Insecta</taxon>
        <taxon>Pterygota</taxon>
        <taxon>Neoptera</taxon>
        <taxon>Endopterygota</taxon>
        <taxon>Coleoptera</taxon>
        <taxon>Polyphaga</taxon>
        <taxon>Cucujiformia</taxon>
        <taxon>Chrysomeloidea</taxon>
        <taxon>Chrysomelidae</taxon>
        <taxon>Galerucinae</taxon>
        <taxon>Alticini</taxon>
        <taxon>Psylliodes</taxon>
    </lineage>
</organism>
<dbReference type="GO" id="GO:0007165">
    <property type="term" value="P:signal transduction"/>
    <property type="evidence" value="ECO:0007669"/>
    <property type="project" value="UniProtKB-KW"/>
</dbReference>
<dbReference type="GO" id="GO:0030425">
    <property type="term" value="C:dendrite"/>
    <property type="evidence" value="ECO:0007669"/>
    <property type="project" value="TreeGrafter"/>
</dbReference>
<accession>A0A9P0D9I5</accession>
<name>A0A9P0D9I5_9CUCU</name>
<evidence type="ECO:0000313" key="10">
    <source>
        <dbReference type="Proteomes" id="UP001153636"/>
    </source>
</evidence>
<evidence type="ECO:0000256" key="1">
    <source>
        <dbReference type="ARBA" id="ARBA00004651"/>
    </source>
</evidence>
<dbReference type="EMBL" id="OV651820">
    <property type="protein sequence ID" value="CAH1114901.1"/>
    <property type="molecule type" value="Genomic_DNA"/>
</dbReference>
<keyword evidence="6" id="KW-0675">Receptor</keyword>
<reference evidence="9" key="1">
    <citation type="submission" date="2022-01" db="EMBL/GenBank/DDBJ databases">
        <authorList>
            <person name="King R."/>
        </authorList>
    </citation>
    <scope>NUCLEOTIDE SEQUENCE</scope>
</reference>
<dbReference type="GO" id="GO:0050909">
    <property type="term" value="P:sensory perception of taste"/>
    <property type="evidence" value="ECO:0007669"/>
    <property type="project" value="InterPro"/>
</dbReference>
<comment type="subcellular location">
    <subcellularLocation>
        <location evidence="1">Cell membrane</location>
        <topology evidence="1">Multi-pass membrane protein</topology>
    </subcellularLocation>
</comment>
<keyword evidence="10" id="KW-1185">Reference proteome</keyword>
<dbReference type="InterPro" id="IPR013604">
    <property type="entry name" value="7TM_chemorcpt"/>
</dbReference>
<gene>
    <name evidence="9" type="ORF">PSYICH_LOCUS14761</name>
</gene>
<evidence type="ECO:0000313" key="9">
    <source>
        <dbReference type="EMBL" id="CAH1114901.1"/>
    </source>
</evidence>
<dbReference type="PANTHER" id="PTHR21143">
    <property type="entry name" value="INVERTEBRATE GUSTATORY RECEPTOR"/>
    <property type="match status" value="1"/>
</dbReference>
<dbReference type="GO" id="GO:0007635">
    <property type="term" value="P:chemosensory behavior"/>
    <property type="evidence" value="ECO:0007669"/>
    <property type="project" value="TreeGrafter"/>
</dbReference>
<feature type="transmembrane region" description="Helical" evidence="8">
    <location>
        <begin position="54"/>
        <end position="74"/>
    </location>
</feature>
<dbReference type="GO" id="GO:0043025">
    <property type="term" value="C:neuronal cell body"/>
    <property type="evidence" value="ECO:0007669"/>
    <property type="project" value="TreeGrafter"/>
</dbReference>
<keyword evidence="2" id="KW-1003">Cell membrane</keyword>
<feature type="transmembrane region" description="Helical" evidence="8">
    <location>
        <begin position="20"/>
        <end position="42"/>
    </location>
</feature>
<evidence type="ECO:0000256" key="2">
    <source>
        <dbReference type="ARBA" id="ARBA00022475"/>
    </source>
</evidence>